<protein>
    <submittedName>
        <fullName evidence="2">Uncharacterized protein</fullName>
    </submittedName>
</protein>
<proteinExistence type="predicted"/>
<keyword evidence="3" id="KW-1185">Reference proteome</keyword>
<evidence type="ECO:0000313" key="3">
    <source>
        <dbReference type="Proteomes" id="UP000642509"/>
    </source>
</evidence>
<evidence type="ECO:0000256" key="1">
    <source>
        <dbReference type="SAM" id="MobiDB-lite"/>
    </source>
</evidence>
<dbReference type="Proteomes" id="UP000642509">
    <property type="component" value="Unassembled WGS sequence"/>
</dbReference>
<dbReference type="EMBL" id="BMLQ01000005">
    <property type="protein sequence ID" value="GGO45640.1"/>
    <property type="molecule type" value="Genomic_DNA"/>
</dbReference>
<name>A0ABQ2M153_9MICC</name>
<sequence length="92" mass="9018">MAVGGRPAGAGTGAVLGARLDTAPGAVPGSAPGTVPVASFGVLVITTQTMLPASPPAGDDVMGGISHRMVDDGIVRDQGRNRRNGRDVITGA</sequence>
<feature type="region of interest" description="Disordered" evidence="1">
    <location>
        <begin position="70"/>
        <end position="92"/>
    </location>
</feature>
<accession>A0ABQ2M153</accession>
<comment type="caution">
    <text evidence="2">The sequence shown here is derived from an EMBL/GenBank/DDBJ whole genome shotgun (WGS) entry which is preliminary data.</text>
</comment>
<evidence type="ECO:0000313" key="2">
    <source>
        <dbReference type="EMBL" id="GGO45640.1"/>
    </source>
</evidence>
<organism evidence="2 3">
    <name type="scientific">Citricoccus zhacaiensis</name>
    <dbReference type="NCBI Taxonomy" id="489142"/>
    <lineage>
        <taxon>Bacteria</taxon>
        <taxon>Bacillati</taxon>
        <taxon>Actinomycetota</taxon>
        <taxon>Actinomycetes</taxon>
        <taxon>Micrococcales</taxon>
        <taxon>Micrococcaceae</taxon>
        <taxon>Citricoccus</taxon>
    </lineage>
</organism>
<reference evidence="3" key="1">
    <citation type="journal article" date="2019" name="Int. J. Syst. Evol. Microbiol.">
        <title>The Global Catalogue of Microorganisms (GCM) 10K type strain sequencing project: providing services to taxonomists for standard genome sequencing and annotation.</title>
        <authorList>
            <consortium name="The Broad Institute Genomics Platform"/>
            <consortium name="The Broad Institute Genome Sequencing Center for Infectious Disease"/>
            <person name="Wu L."/>
            <person name="Ma J."/>
        </authorList>
    </citation>
    <scope>NUCLEOTIDE SEQUENCE [LARGE SCALE GENOMIC DNA]</scope>
    <source>
        <strain evidence="3">CGMCC 1.7064</strain>
    </source>
</reference>
<gene>
    <name evidence="2" type="ORF">GCM10010977_18800</name>
</gene>
<feature type="compositionally biased region" description="Basic and acidic residues" evidence="1">
    <location>
        <begin position="70"/>
        <end position="86"/>
    </location>
</feature>